<evidence type="ECO:0000259" key="7">
    <source>
        <dbReference type="Pfam" id="PF17917"/>
    </source>
</evidence>
<sequence length="377" mass="43480">MKFASPKDDTCLSIDMVDLTILDHAREILLSGPLYSFLFEPIINYQQGKIIDLWEDGDDEADQGADTRCEETSLVLNWENCHFMVKEGIVLGNKISKSGIKVDREKVDVIAKLHYPTNVKGVRSFLGHARFYRRFIKDFSKIVRPMTKLLMKDAMFIFLDKCIQEFNILKNKFTTTPVIVAPDWNLDFELMCDASDYAVGAVLGQRINKKFCPVYYARKTMNNAQEHYTTTKKELLAVVYAFDKFRSYLIMSKTVVYTDHSALKYLFNKQDAKPMLIRLENPELEKLNEEAIRDSFPDEHLMAIHVRETEADPCCKKFLSIVIWGQPEDIMVPTLLPERYLNQDSTGQLSLKMPQDMFVNAMPARGHEISFPAIRCP</sequence>
<keyword evidence="3" id="KW-0540">Nuclease</keyword>
<keyword evidence="1" id="KW-0808">Transferase</keyword>
<keyword evidence="6 8" id="KW-0695">RNA-directed DNA polymerase</keyword>
<dbReference type="InterPro" id="IPR050951">
    <property type="entry name" value="Retrovirus_Pol_polyprotein"/>
</dbReference>
<keyword evidence="2" id="KW-0548">Nucleotidyltransferase</keyword>
<dbReference type="SUPFAM" id="SSF56672">
    <property type="entry name" value="DNA/RNA polymerases"/>
    <property type="match status" value="1"/>
</dbReference>
<comment type="caution">
    <text evidence="8">The sequence shown here is derived from an EMBL/GenBank/DDBJ whole genome shotgun (WGS) entry which is preliminary data.</text>
</comment>
<dbReference type="PANTHER" id="PTHR37984:SF5">
    <property type="entry name" value="PROTEIN NYNRIN-LIKE"/>
    <property type="match status" value="1"/>
</dbReference>
<organism evidence="8 9">
    <name type="scientific">Tanacetum coccineum</name>
    <dbReference type="NCBI Taxonomy" id="301880"/>
    <lineage>
        <taxon>Eukaryota</taxon>
        <taxon>Viridiplantae</taxon>
        <taxon>Streptophyta</taxon>
        <taxon>Embryophyta</taxon>
        <taxon>Tracheophyta</taxon>
        <taxon>Spermatophyta</taxon>
        <taxon>Magnoliopsida</taxon>
        <taxon>eudicotyledons</taxon>
        <taxon>Gunneridae</taxon>
        <taxon>Pentapetalae</taxon>
        <taxon>asterids</taxon>
        <taxon>campanulids</taxon>
        <taxon>Asterales</taxon>
        <taxon>Asteraceae</taxon>
        <taxon>Asteroideae</taxon>
        <taxon>Anthemideae</taxon>
        <taxon>Anthemidinae</taxon>
        <taxon>Tanacetum</taxon>
    </lineage>
</organism>
<dbReference type="EMBL" id="BQNB010013919">
    <property type="protein sequence ID" value="GJT21826.1"/>
    <property type="molecule type" value="Genomic_DNA"/>
</dbReference>
<evidence type="ECO:0000256" key="2">
    <source>
        <dbReference type="ARBA" id="ARBA00022695"/>
    </source>
</evidence>
<dbReference type="CDD" id="cd09274">
    <property type="entry name" value="RNase_HI_RT_Ty3"/>
    <property type="match status" value="1"/>
</dbReference>
<reference evidence="8" key="1">
    <citation type="journal article" date="2022" name="Int. J. Mol. Sci.">
        <title>Draft Genome of Tanacetum Coccineum: Genomic Comparison of Closely Related Tanacetum-Family Plants.</title>
        <authorList>
            <person name="Yamashiro T."/>
            <person name="Shiraishi A."/>
            <person name="Nakayama K."/>
            <person name="Satake H."/>
        </authorList>
    </citation>
    <scope>NUCLEOTIDE SEQUENCE</scope>
</reference>
<dbReference type="Proteomes" id="UP001151760">
    <property type="component" value="Unassembled WGS sequence"/>
</dbReference>
<evidence type="ECO:0000256" key="5">
    <source>
        <dbReference type="ARBA" id="ARBA00022801"/>
    </source>
</evidence>
<proteinExistence type="predicted"/>
<dbReference type="InterPro" id="IPR043128">
    <property type="entry name" value="Rev_trsase/Diguanyl_cyclase"/>
</dbReference>
<keyword evidence="9" id="KW-1185">Reference proteome</keyword>
<reference evidence="8" key="2">
    <citation type="submission" date="2022-01" db="EMBL/GenBank/DDBJ databases">
        <authorList>
            <person name="Yamashiro T."/>
            <person name="Shiraishi A."/>
            <person name="Satake H."/>
            <person name="Nakayama K."/>
        </authorList>
    </citation>
    <scope>NUCLEOTIDE SEQUENCE</scope>
</reference>
<keyword evidence="5" id="KW-0378">Hydrolase</keyword>
<dbReference type="InterPro" id="IPR041373">
    <property type="entry name" value="RT_RNaseH"/>
</dbReference>
<dbReference type="GO" id="GO:0003964">
    <property type="term" value="F:RNA-directed DNA polymerase activity"/>
    <property type="evidence" value="ECO:0007669"/>
    <property type="project" value="UniProtKB-KW"/>
</dbReference>
<gene>
    <name evidence="8" type="ORF">Tco_0891763</name>
</gene>
<evidence type="ECO:0000313" key="8">
    <source>
        <dbReference type="EMBL" id="GJT21826.1"/>
    </source>
</evidence>
<keyword evidence="4" id="KW-0255">Endonuclease</keyword>
<evidence type="ECO:0000256" key="6">
    <source>
        <dbReference type="ARBA" id="ARBA00022918"/>
    </source>
</evidence>
<dbReference type="Pfam" id="PF17917">
    <property type="entry name" value="RT_RNaseH"/>
    <property type="match status" value="1"/>
</dbReference>
<protein>
    <submittedName>
        <fullName evidence="8">Reverse transcriptase domain-containing protein</fullName>
    </submittedName>
</protein>
<accession>A0ABQ5C767</accession>
<evidence type="ECO:0000313" key="9">
    <source>
        <dbReference type="Proteomes" id="UP001151760"/>
    </source>
</evidence>
<dbReference type="PANTHER" id="PTHR37984">
    <property type="entry name" value="PROTEIN CBG26694"/>
    <property type="match status" value="1"/>
</dbReference>
<evidence type="ECO:0000256" key="1">
    <source>
        <dbReference type="ARBA" id="ARBA00022679"/>
    </source>
</evidence>
<dbReference type="InterPro" id="IPR043502">
    <property type="entry name" value="DNA/RNA_pol_sf"/>
</dbReference>
<evidence type="ECO:0000256" key="4">
    <source>
        <dbReference type="ARBA" id="ARBA00022759"/>
    </source>
</evidence>
<dbReference type="Gene3D" id="3.30.70.270">
    <property type="match status" value="1"/>
</dbReference>
<evidence type="ECO:0000256" key="3">
    <source>
        <dbReference type="ARBA" id="ARBA00022722"/>
    </source>
</evidence>
<name>A0ABQ5C767_9ASTR</name>
<feature type="domain" description="Reverse transcriptase RNase H-like" evidence="7">
    <location>
        <begin position="183"/>
        <end position="278"/>
    </location>
</feature>